<proteinExistence type="inferred from homology"/>
<dbReference type="InterPro" id="IPR031310">
    <property type="entry name" value="Ribosomal_uL5_N"/>
</dbReference>
<evidence type="ECO:0000256" key="1">
    <source>
        <dbReference type="ARBA" id="ARBA00008553"/>
    </source>
</evidence>
<dbReference type="SUPFAM" id="SSF55282">
    <property type="entry name" value="RL5-like"/>
    <property type="match status" value="1"/>
</dbReference>
<keyword evidence="11" id="KW-1185">Reference proteome</keyword>
<accession>A0A1T4Q4H5</accession>
<evidence type="ECO:0000256" key="3">
    <source>
        <dbReference type="ARBA" id="ARBA00023274"/>
    </source>
</evidence>
<dbReference type="GO" id="GO:1990904">
    <property type="term" value="C:ribonucleoprotein complex"/>
    <property type="evidence" value="ECO:0007669"/>
    <property type="project" value="UniProtKB-KW"/>
</dbReference>
<evidence type="ECO:0000313" key="10">
    <source>
        <dbReference type="EMBL" id="SJZ98663.1"/>
    </source>
</evidence>
<dbReference type="GO" id="GO:0005840">
    <property type="term" value="C:ribosome"/>
    <property type="evidence" value="ECO:0007669"/>
    <property type="project" value="UniProtKB-KW"/>
</dbReference>
<evidence type="ECO:0000256" key="4">
    <source>
        <dbReference type="ARBA" id="ARBA00035245"/>
    </source>
</evidence>
<keyword evidence="6" id="KW-0694">RNA-binding</keyword>
<dbReference type="RefSeq" id="WP_078810853.1">
    <property type="nucleotide sequence ID" value="NZ_FUWM01000024.1"/>
</dbReference>
<dbReference type="EMBL" id="FUWM01000024">
    <property type="protein sequence ID" value="SJZ98663.1"/>
    <property type="molecule type" value="Genomic_DNA"/>
</dbReference>
<dbReference type="PIRSF" id="PIRSF002161">
    <property type="entry name" value="Ribosomal_L5"/>
    <property type="match status" value="1"/>
</dbReference>
<dbReference type="InterPro" id="IPR002132">
    <property type="entry name" value="Ribosomal_uL5"/>
</dbReference>
<comment type="similarity">
    <text evidence="1 6 7">Belongs to the universal ribosomal protein uL5 family.</text>
</comment>
<dbReference type="GO" id="GO:0000049">
    <property type="term" value="F:tRNA binding"/>
    <property type="evidence" value="ECO:0007669"/>
    <property type="project" value="UniProtKB-UniRule"/>
</dbReference>
<dbReference type="Pfam" id="PF00281">
    <property type="entry name" value="Ribosomal_L5"/>
    <property type="match status" value="1"/>
</dbReference>
<evidence type="ECO:0000313" key="11">
    <source>
        <dbReference type="Proteomes" id="UP000190625"/>
    </source>
</evidence>
<dbReference type="GO" id="GO:0003735">
    <property type="term" value="F:structural constituent of ribosome"/>
    <property type="evidence" value="ECO:0007669"/>
    <property type="project" value="InterPro"/>
</dbReference>
<dbReference type="InterPro" id="IPR031309">
    <property type="entry name" value="Ribosomal_uL5_C"/>
</dbReference>
<organism evidence="10 11">
    <name type="scientific">Selenihalanaerobacter shriftii</name>
    <dbReference type="NCBI Taxonomy" id="142842"/>
    <lineage>
        <taxon>Bacteria</taxon>
        <taxon>Bacillati</taxon>
        <taxon>Bacillota</taxon>
        <taxon>Clostridia</taxon>
        <taxon>Halanaerobiales</taxon>
        <taxon>Halobacteroidaceae</taxon>
        <taxon>Selenihalanaerobacter</taxon>
    </lineage>
</organism>
<keyword evidence="6" id="KW-0699">rRNA-binding</keyword>
<dbReference type="Pfam" id="PF00673">
    <property type="entry name" value="Ribosomal_L5_C"/>
    <property type="match status" value="1"/>
</dbReference>
<dbReference type="InterPro" id="IPR020930">
    <property type="entry name" value="Ribosomal_uL5_bac-type"/>
</dbReference>
<gene>
    <name evidence="6" type="primary">rplE</name>
    <name evidence="10" type="ORF">SAMN02745118_02423</name>
</gene>
<feature type="domain" description="Large ribosomal subunit protein uL5 C-terminal" evidence="9">
    <location>
        <begin position="84"/>
        <end position="177"/>
    </location>
</feature>
<dbReference type="GO" id="GO:0019843">
    <property type="term" value="F:rRNA binding"/>
    <property type="evidence" value="ECO:0007669"/>
    <property type="project" value="UniProtKB-UniRule"/>
</dbReference>
<dbReference type="AlphaFoldDB" id="A0A1T4Q4H5"/>
<feature type="domain" description="Large ribosomal subunit protein uL5 N-terminal" evidence="8">
    <location>
        <begin position="24"/>
        <end position="80"/>
    </location>
</feature>
<protein>
    <recommendedName>
        <fullName evidence="4 6">Large ribosomal subunit protein uL5</fullName>
    </recommendedName>
</protein>
<evidence type="ECO:0000256" key="7">
    <source>
        <dbReference type="RuleBase" id="RU003930"/>
    </source>
</evidence>
<dbReference type="STRING" id="142842.SAMN02745118_02423"/>
<name>A0A1T4Q4H5_9FIRM</name>
<comment type="function">
    <text evidence="6">This is 1 of the proteins that bind and probably mediate the attachment of the 5S RNA into the large ribosomal subunit, where it forms part of the central protuberance. In the 70S ribosome it contacts protein S13 of the 30S subunit (bridge B1b), connecting the 2 subunits; this bridge is implicated in subunit movement. Contacts the P site tRNA; the 5S rRNA and some of its associated proteins might help stabilize positioning of ribosome-bound tRNAs.</text>
</comment>
<keyword evidence="3 6" id="KW-0687">Ribonucleoprotein</keyword>
<keyword evidence="2 6" id="KW-0689">Ribosomal protein</keyword>
<dbReference type="GO" id="GO:0006412">
    <property type="term" value="P:translation"/>
    <property type="evidence" value="ECO:0007669"/>
    <property type="project" value="UniProtKB-UniRule"/>
</dbReference>
<sequence>MAVLKERYQDEIVDELMEKFDYDNVMQVPKIEKVTVNMGIGDAEEDARLLDNAVEELRTITGQEPVITRAQKSIANFKIRKGMPVGCKVTLRGGQMYEFLYKLINIALPRVRDFRGLSTKSFDGRGNYSLGITNQVIFPEIDVDDVDKTRGMDVTIVTSAESDEEAKGLLELMNMPFKK</sequence>
<reference evidence="11" key="1">
    <citation type="submission" date="2017-02" db="EMBL/GenBank/DDBJ databases">
        <authorList>
            <person name="Varghese N."/>
            <person name="Submissions S."/>
        </authorList>
    </citation>
    <scope>NUCLEOTIDE SEQUENCE [LARGE SCALE GENOMIC DNA]</scope>
    <source>
        <strain evidence="11">ATCC BAA-73</strain>
    </source>
</reference>
<evidence type="ECO:0000259" key="9">
    <source>
        <dbReference type="Pfam" id="PF00673"/>
    </source>
</evidence>
<evidence type="ECO:0000256" key="2">
    <source>
        <dbReference type="ARBA" id="ARBA00022980"/>
    </source>
</evidence>
<dbReference type="Gene3D" id="3.30.1440.10">
    <property type="match status" value="1"/>
</dbReference>
<dbReference type="NCBIfam" id="NF000585">
    <property type="entry name" value="PRK00010.1"/>
    <property type="match status" value="1"/>
</dbReference>
<evidence type="ECO:0000259" key="8">
    <source>
        <dbReference type="Pfam" id="PF00281"/>
    </source>
</evidence>
<dbReference type="HAMAP" id="MF_01333_B">
    <property type="entry name" value="Ribosomal_uL5_B"/>
    <property type="match status" value="1"/>
</dbReference>
<evidence type="ECO:0000256" key="5">
    <source>
        <dbReference type="ARBA" id="ARBA00058604"/>
    </source>
</evidence>
<comment type="function">
    <text evidence="5">This is one of the proteins that bind and probably mediate the attachment of the 5S RNA into the large ribosomal subunit, where it forms part of the central protuberance. In the 70S ribosome it contacts protein S13 of the 30S subunit (bridge B1b), connecting the 2 subunits; this bridge is implicated in subunit movement. Contacts the P site tRNA; the 5S rRNA and some of its associated proteins might help stabilize positioning of ribosome-bound tRNAs.</text>
</comment>
<dbReference type="Proteomes" id="UP000190625">
    <property type="component" value="Unassembled WGS sequence"/>
</dbReference>
<keyword evidence="6" id="KW-0820">tRNA-binding</keyword>
<dbReference type="PANTHER" id="PTHR11994">
    <property type="entry name" value="60S RIBOSOMAL PROTEIN L11-RELATED"/>
    <property type="match status" value="1"/>
</dbReference>
<dbReference type="FunFam" id="3.30.1440.10:FF:000001">
    <property type="entry name" value="50S ribosomal protein L5"/>
    <property type="match status" value="1"/>
</dbReference>
<evidence type="ECO:0000256" key="6">
    <source>
        <dbReference type="HAMAP-Rule" id="MF_01333"/>
    </source>
</evidence>
<dbReference type="OrthoDB" id="9806626at2"/>
<dbReference type="InterPro" id="IPR022803">
    <property type="entry name" value="Ribosomal_uL5_dom_sf"/>
</dbReference>
<comment type="subunit">
    <text evidence="6">Part of the 50S ribosomal subunit; part of the 5S rRNA/L5/L18/L25 subcomplex. Contacts the 5S rRNA and the P site tRNA. Forms a bridge to the 30S subunit in the 70S ribosome.</text>
</comment>